<reference evidence="2 3" key="1">
    <citation type="journal article" date="2019" name="Commun. Biol.">
        <title>The bagworm genome reveals a unique fibroin gene that provides high tensile strength.</title>
        <authorList>
            <person name="Kono N."/>
            <person name="Nakamura H."/>
            <person name="Ohtoshi R."/>
            <person name="Tomita M."/>
            <person name="Numata K."/>
            <person name="Arakawa K."/>
        </authorList>
    </citation>
    <scope>NUCLEOTIDE SEQUENCE [LARGE SCALE GENOMIC DNA]</scope>
</reference>
<evidence type="ECO:0000256" key="1">
    <source>
        <dbReference type="SAM" id="MobiDB-lite"/>
    </source>
</evidence>
<dbReference type="EMBL" id="BGZK01001503">
    <property type="protein sequence ID" value="GBP81257.1"/>
    <property type="molecule type" value="Genomic_DNA"/>
</dbReference>
<dbReference type="Proteomes" id="UP000299102">
    <property type="component" value="Unassembled WGS sequence"/>
</dbReference>
<feature type="region of interest" description="Disordered" evidence="1">
    <location>
        <begin position="79"/>
        <end position="121"/>
    </location>
</feature>
<evidence type="ECO:0000313" key="2">
    <source>
        <dbReference type="EMBL" id="GBP81257.1"/>
    </source>
</evidence>
<organism evidence="2 3">
    <name type="scientific">Eumeta variegata</name>
    <name type="common">Bagworm moth</name>
    <name type="synonym">Eumeta japonica</name>
    <dbReference type="NCBI Taxonomy" id="151549"/>
    <lineage>
        <taxon>Eukaryota</taxon>
        <taxon>Metazoa</taxon>
        <taxon>Ecdysozoa</taxon>
        <taxon>Arthropoda</taxon>
        <taxon>Hexapoda</taxon>
        <taxon>Insecta</taxon>
        <taxon>Pterygota</taxon>
        <taxon>Neoptera</taxon>
        <taxon>Endopterygota</taxon>
        <taxon>Lepidoptera</taxon>
        <taxon>Glossata</taxon>
        <taxon>Ditrysia</taxon>
        <taxon>Tineoidea</taxon>
        <taxon>Psychidae</taxon>
        <taxon>Oiketicinae</taxon>
        <taxon>Eumeta</taxon>
    </lineage>
</organism>
<keyword evidence="3" id="KW-1185">Reference proteome</keyword>
<dbReference type="AlphaFoldDB" id="A0A4C1Z3Q6"/>
<protein>
    <submittedName>
        <fullName evidence="2">Non-capsid protein NS-1</fullName>
    </submittedName>
</protein>
<dbReference type="OrthoDB" id="8008816at2759"/>
<comment type="caution">
    <text evidence="2">The sequence shown here is derived from an EMBL/GenBank/DDBJ whole genome shotgun (WGS) entry which is preliminary data.</text>
</comment>
<gene>
    <name evidence="2" type="ORF">EVAR_54287_1</name>
</gene>
<sequence>MGNFNKFDKFPLMECVQKRVIMWNEPNFEPGEEILKLFWRRRNEREADDKEAERLRTQSFQKMQEEIKVFPNFQQVEQGASLGNGEIDNEYEEGTKNSLPKTSGAYTEAEAEEATKVSDET</sequence>
<evidence type="ECO:0000313" key="3">
    <source>
        <dbReference type="Proteomes" id="UP000299102"/>
    </source>
</evidence>
<proteinExistence type="predicted"/>
<accession>A0A4C1Z3Q6</accession>
<name>A0A4C1Z3Q6_EUMVA</name>